<dbReference type="SUPFAM" id="SSF53335">
    <property type="entry name" value="S-adenosyl-L-methionine-dependent methyltransferases"/>
    <property type="match status" value="1"/>
</dbReference>
<dbReference type="PROSITE" id="PS51613">
    <property type="entry name" value="SAM_MT_RRMJ"/>
    <property type="match status" value="1"/>
</dbReference>
<dbReference type="Gene3D" id="3.40.50.12760">
    <property type="match status" value="2"/>
</dbReference>
<comment type="catalytic activity">
    <reaction evidence="1">
        <text>a 5'-end (N(7)-methyl 5'-triphosphoguanosine)-ribonucleoside in mRNA + S-adenosyl-L-methionine = a 5'-end (N(7)-methyl 5'-triphosphoguanosine)-(2'-O-methyl-ribonucleoside) in mRNA + S-adenosyl-L-homocysteine + H(+)</text>
        <dbReference type="Rhea" id="RHEA:67020"/>
        <dbReference type="Rhea" id="RHEA-COMP:17167"/>
        <dbReference type="Rhea" id="RHEA-COMP:17168"/>
        <dbReference type="ChEBI" id="CHEBI:15378"/>
        <dbReference type="ChEBI" id="CHEBI:57856"/>
        <dbReference type="ChEBI" id="CHEBI:59789"/>
        <dbReference type="ChEBI" id="CHEBI:156461"/>
        <dbReference type="ChEBI" id="CHEBI:167609"/>
        <dbReference type="EC" id="2.1.1.57"/>
    </reaction>
</comment>
<comment type="subcellular location">
    <subcellularLocation>
        <location evidence="1">Nucleus</location>
    </subcellularLocation>
</comment>
<dbReference type="GO" id="GO:0016556">
    <property type="term" value="P:mRNA modification"/>
    <property type="evidence" value="ECO:0007669"/>
    <property type="project" value="UniProtKB-UniRule"/>
</dbReference>
<dbReference type="GO" id="GO:0003676">
    <property type="term" value="F:nucleic acid binding"/>
    <property type="evidence" value="ECO:0007669"/>
    <property type="project" value="UniProtKB-UniRule"/>
</dbReference>
<feature type="domain" description="RrmJ-type SAM-dependent 2'-O-MTase" evidence="3">
    <location>
        <begin position="1"/>
        <end position="126"/>
    </location>
</feature>
<evidence type="ECO:0000259" key="3">
    <source>
        <dbReference type="PROSITE" id="PS51613"/>
    </source>
</evidence>
<feature type="compositionally biased region" description="Polar residues" evidence="2">
    <location>
        <begin position="165"/>
        <end position="181"/>
    </location>
</feature>
<dbReference type="WBParaSite" id="TREG1_82630.1">
    <property type="protein sequence ID" value="TREG1_82630.1"/>
    <property type="gene ID" value="TREG1_82630"/>
</dbReference>
<dbReference type="GO" id="GO:0004483">
    <property type="term" value="F:methyltransferase cap1 activity"/>
    <property type="evidence" value="ECO:0007669"/>
    <property type="project" value="UniProtKB-UniRule"/>
</dbReference>
<comment type="function">
    <text evidence="1">S-adenosyl-L-methionine-dependent methyltransferase that mediates RNA cap1 2'-O-ribose methylation to the 5'-cap structure of RNAs. Methylates the ribose of the first nucleotide of a m(7)GpppG-capped mRNA to produce m(7)GpppNmp (cap1).</text>
</comment>
<keyword evidence="4" id="KW-1185">Reference proteome</keyword>
<dbReference type="InterPro" id="IPR050851">
    <property type="entry name" value="mRNA_Cap_2O-Ribose_MeTrfase"/>
</dbReference>
<dbReference type="InterPro" id="IPR029063">
    <property type="entry name" value="SAM-dependent_MTases_sf"/>
</dbReference>
<evidence type="ECO:0000256" key="1">
    <source>
        <dbReference type="RuleBase" id="RU368012"/>
    </source>
</evidence>
<keyword evidence="1" id="KW-0507">mRNA processing</keyword>
<reference evidence="5" key="2">
    <citation type="submission" date="2023-11" db="UniProtKB">
        <authorList>
            <consortium name="WormBaseParasite"/>
        </authorList>
    </citation>
    <scope>IDENTIFICATION</scope>
</reference>
<dbReference type="EC" id="2.1.1.57" evidence="1"/>
<dbReference type="GO" id="GO:0032259">
    <property type="term" value="P:methylation"/>
    <property type="evidence" value="ECO:0007669"/>
    <property type="project" value="UniProtKB-KW"/>
</dbReference>
<evidence type="ECO:0000313" key="4">
    <source>
        <dbReference type="Proteomes" id="UP000050795"/>
    </source>
</evidence>
<dbReference type="PANTHER" id="PTHR16121">
    <property type="entry name" value="CAP-SPECIFIC MRNA (NUCLEOSIDE-2'-O-)-METHYLTRANSFERASE 1-RELATED"/>
    <property type="match status" value="1"/>
</dbReference>
<reference evidence="4" key="1">
    <citation type="submission" date="2022-06" db="EMBL/GenBank/DDBJ databases">
        <authorList>
            <person name="Berger JAMES D."/>
            <person name="Berger JAMES D."/>
        </authorList>
    </citation>
    <scope>NUCLEOTIDE SEQUENCE [LARGE SCALE GENOMIC DNA]</scope>
</reference>
<keyword evidence="1" id="KW-0949">S-adenosyl-L-methionine</keyword>
<accession>A0AA85KDB8</accession>
<dbReference type="Proteomes" id="UP000050795">
    <property type="component" value="Unassembled WGS sequence"/>
</dbReference>
<dbReference type="InterPro" id="IPR002877">
    <property type="entry name" value="RNA_MeTrfase_FtsJ_dom"/>
</dbReference>
<dbReference type="GO" id="GO:0006370">
    <property type="term" value="P:7-methylguanosine mRNA capping"/>
    <property type="evidence" value="ECO:0007669"/>
    <property type="project" value="UniProtKB-UniRule"/>
</dbReference>
<keyword evidence="1" id="KW-0489">Methyltransferase</keyword>
<feature type="region of interest" description="Disordered" evidence="2">
    <location>
        <begin position="138"/>
        <end position="184"/>
    </location>
</feature>
<proteinExistence type="predicted"/>
<sequence>MPHYGVIGDGDITKLPNLDSFASLISRSTNGIGVHVVLGDGSFDFMGQYNLQEVSCKQLFVCQCLCALMILRPGGHFLMKLFDTFTEFTTGLIYIMGHLFEEIFIVKPVTSRPANSEKFLICKSLRSTLISMVGSCLPAPKSSVTSTPEDGSKRHDTPSGPLKSHQLQANRNTEKTTTSLNKAEDDADKESCLDYDFELNITKESNPLKFMINYLSQVNKKLRNVMSSSCRQKTDVLKVCPSEIMENDVKFMRFMRNMNERITTRQCIALSKLITFLKNPHLVEDRKSALRQSCLMKWQIPVQKRLHIPWPMTDGSRLTLNQYLLLADSRIPLPREYCPHTRLTSINKKDINDQKDWNGHHIGLVCGKPPLTSLFKAAQPMLIYSRGSRNEDKLCTTDGDTWETLNEVIPDLQPRLPAGTLIWGRATNEYCSKTGLRKHALFVYDVLCIYGRDCRQLGYKERMKAVERMVSVVNFPDMKSSNIRVPPFVHLSQLDDYINGLLLFPLEHPQKYVRMHCFSDGFMFQPHCLLLVKHLKGELSKSVNRRTGELMDLSKNAIKSASDLPESGEHLFKDTRYMEVPWGEEEEAAAENCTDVISLVEHLKKLSILKL</sequence>
<dbReference type="GO" id="GO:0005634">
    <property type="term" value="C:nucleus"/>
    <property type="evidence" value="ECO:0007669"/>
    <property type="project" value="UniProtKB-SubCell"/>
</dbReference>
<keyword evidence="1" id="KW-0808">Transferase</keyword>
<dbReference type="GO" id="GO:0005737">
    <property type="term" value="C:cytoplasm"/>
    <property type="evidence" value="ECO:0007669"/>
    <property type="project" value="TreeGrafter"/>
</dbReference>
<dbReference type="AlphaFoldDB" id="A0AA85KDB8"/>
<keyword evidence="1" id="KW-0506">mRNA capping</keyword>
<organism evidence="4 5">
    <name type="scientific">Trichobilharzia regenti</name>
    <name type="common">Nasal bird schistosome</name>
    <dbReference type="NCBI Taxonomy" id="157069"/>
    <lineage>
        <taxon>Eukaryota</taxon>
        <taxon>Metazoa</taxon>
        <taxon>Spiralia</taxon>
        <taxon>Lophotrochozoa</taxon>
        <taxon>Platyhelminthes</taxon>
        <taxon>Trematoda</taxon>
        <taxon>Digenea</taxon>
        <taxon>Strigeidida</taxon>
        <taxon>Schistosomatoidea</taxon>
        <taxon>Schistosomatidae</taxon>
        <taxon>Trichobilharzia</taxon>
    </lineage>
</organism>
<name>A0AA85KDB8_TRIRE</name>
<keyword evidence="1" id="KW-0539">Nucleus</keyword>
<dbReference type="PANTHER" id="PTHR16121:SF0">
    <property type="entry name" value="CAP-SPECIFIC MRNA (NUCLEOSIDE-2'-O-)-METHYLTRANSFERASE 1"/>
    <property type="match status" value="1"/>
</dbReference>
<protein>
    <recommendedName>
        <fullName evidence="1">Cap-specific mRNA (nucleoside-2'-O-)-methyltransferase 1</fullName>
        <ecNumber evidence="1">2.1.1.57</ecNumber>
    </recommendedName>
    <alternativeName>
        <fullName evidence="1">Cap1 2'O-ribose methyltransferase 1</fullName>
    </alternativeName>
</protein>
<evidence type="ECO:0000313" key="5">
    <source>
        <dbReference type="WBParaSite" id="TREG1_82630.1"/>
    </source>
</evidence>
<dbReference type="InterPro" id="IPR025816">
    <property type="entry name" value="RrmJ-type_MeTrfase"/>
</dbReference>
<evidence type="ECO:0000256" key="2">
    <source>
        <dbReference type="SAM" id="MobiDB-lite"/>
    </source>
</evidence>
<dbReference type="Pfam" id="PF01728">
    <property type="entry name" value="FtsJ"/>
    <property type="match status" value="1"/>
</dbReference>